<accession>A0A9P0MEB1</accession>
<feature type="compositionally biased region" description="Polar residues" evidence="1">
    <location>
        <begin position="52"/>
        <end position="72"/>
    </location>
</feature>
<gene>
    <name evidence="2" type="ORF">ACAOBT_LOCUS31866</name>
</gene>
<organism evidence="2 3">
    <name type="scientific">Acanthoscelides obtectus</name>
    <name type="common">Bean weevil</name>
    <name type="synonym">Bruchus obtectus</name>
    <dbReference type="NCBI Taxonomy" id="200917"/>
    <lineage>
        <taxon>Eukaryota</taxon>
        <taxon>Metazoa</taxon>
        <taxon>Ecdysozoa</taxon>
        <taxon>Arthropoda</taxon>
        <taxon>Hexapoda</taxon>
        <taxon>Insecta</taxon>
        <taxon>Pterygota</taxon>
        <taxon>Neoptera</taxon>
        <taxon>Endopterygota</taxon>
        <taxon>Coleoptera</taxon>
        <taxon>Polyphaga</taxon>
        <taxon>Cucujiformia</taxon>
        <taxon>Chrysomeloidea</taxon>
        <taxon>Chrysomelidae</taxon>
        <taxon>Bruchinae</taxon>
        <taxon>Bruchini</taxon>
        <taxon>Acanthoscelides</taxon>
    </lineage>
</organism>
<evidence type="ECO:0000256" key="1">
    <source>
        <dbReference type="SAM" id="MobiDB-lite"/>
    </source>
</evidence>
<comment type="caution">
    <text evidence="2">The sequence shown here is derived from an EMBL/GenBank/DDBJ whole genome shotgun (WGS) entry which is preliminary data.</text>
</comment>
<evidence type="ECO:0000313" key="2">
    <source>
        <dbReference type="EMBL" id="CAH2010922.1"/>
    </source>
</evidence>
<proteinExistence type="predicted"/>
<reference evidence="2" key="1">
    <citation type="submission" date="2022-03" db="EMBL/GenBank/DDBJ databases">
        <authorList>
            <person name="Sayadi A."/>
        </authorList>
    </citation>
    <scope>NUCLEOTIDE SEQUENCE</scope>
</reference>
<evidence type="ECO:0000313" key="3">
    <source>
        <dbReference type="Proteomes" id="UP001152888"/>
    </source>
</evidence>
<dbReference type="OrthoDB" id="6764432at2759"/>
<dbReference type="EMBL" id="CAKOFQ010008019">
    <property type="protein sequence ID" value="CAH2010922.1"/>
    <property type="molecule type" value="Genomic_DNA"/>
</dbReference>
<name>A0A9P0MEB1_ACAOB</name>
<feature type="compositionally biased region" description="Polar residues" evidence="1">
    <location>
        <begin position="1"/>
        <end position="14"/>
    </location>
</feature>
<dbReference type="AlphaFoldDB" id="A0A9P0MEB1"/>
<feature type="compositionally biased region" description="Polar residues" evidence="1">
    <location>
        <begin position="26"/>
        <end position="36"/>
    </location>
</feature>
<keyword evidence="3" id="KW-1185">Reference proteome</keyword>
<dbReference type="Proteomes" id="UP001152888">
    <property type="component" value="Unassembled WGS sequence"/>
</dbReference>
<feature type="region of interest" description="Disordered" evidence="1">
    <location>
        <begin position="1"/>
        <end position="72"/>
    </location>
</feature>
<sequence>MADQNRGNQLNSDHSAYWKGRGESDLPSQADRSSYAASHPSPTYGKADVDNRANQLNPNNSAYNSSRAGNKK</sequence>
<protein>
    <submittedName>
        <fullName evidence="2">Uncharacterized protein</fullName>
    </submittedName>
</protein>